<evidence type="ECO:0000313" key="3">
    <source>
        <dbReference type="Proteomes" id="UP000305233"/>
    </source>
</evidence>
<evidence type="ECO:0000313" key="2">
    <source>
        <dbReference type="EMBL" id="THJ66453.1"/>
    </source>
</evidence>
<organism evidence="2 3">
    <name type="scientific">Arthrobacter echini</name>
    <dbReference type="NCBI Taxonomy" id="1529066"/>
    <lineage>
        <taxon>Bacteria</taxon>
        <taxon>Bacillati</taxon>
        <taxon>Actinomycetota</taxon>
        <taxon>Actinomycetes</taxon>
        <taxon>Micrococcales</taxon>
        <taxon>Micrococcaceae</taxon>
        <taxon>Arthrobacter</taxon>
    </lineage>
</organism>
<sequence length="287" mass="30386">MQQAHPVRMRLLHVAPERMGAVPKTSAARSFPPLLIASCVFLFISGFFLSRFPDVEGASYASYGFNLLIALPAFIAIVRQFGAGRGIAALAAVSVFGYLIEGFGVATHVPYGEFYYGDPLGPTILGLVPYLLPLSYVPLVIGAVAVVSGTGTMLRRIVLGGLLLVVIDGVLDPGAASLGFWIWPGGGPYYGVPLSNFGGWLISGLIASALVTWIGGRRLIDRPLRPGLLDSLLISMVLWLSVCIFSGLVFPALLAAALILLIGRRRAQLVRSLRSLPRGSVDAVPGS</sequence>
<feature type="transmembrane region" description="Helical" evidence="1">
    <location>
        <begin position="159"/>
        <end position="182"/>
    </location>
</feature>
<keyword evidence="1" id="KW-0812">Transmembrane</keyword>
<name>A0A4S5E4V9_9MICC</name>
<keyword evidence="1" id="KW-1133">Transmembrane helix</keyword>
<proteinExistence type="predicted"/>
<dbReference type="AlphaFoldDB" id="A0A4S5E4V9"/>
<protein>
    <submittedName>
        <fullName evidence="2">Carotenoid biosynthesis protein</fullName>
    </submittedName>
</protein>
<gene>
    <name evidence="2" type="ORF">E8P82_08280</name>
</gene>
<keyword evidence="1" id="KW-0472">Membrane</keyword>
<dbReference type="PANTHER" id="PTHR39419">
    <property type="entry name" value="SLL0814 PROTEIN"/>
    <property type="match status" value="1"/>
</dbReference>
<dbReference type="InterPro" id="IPR007354">
    <property type="entry name" value="CruF-like"/>
</dbReference>
<feature type="transmembrane region" description="Helical" evidence="1">
    <location>
        <begin position="237"/>
        <end position="262"/>
    </location>
</feature>
<feature type="transmembrane region" description="Helical" evidence="1">
    <location>
        <begin position="34"/>
        <end position="52"/>
    </location>
</feature>
<feature type="transmembrane region" description="Helical" evidence="1">
    <location>
        <begin position="127"/>
        <end position="147"/>
    </location>
</feature>
<dbReference type="OrthoDB" id="9811293at2"/>
<feature type="transmembrane region" description="Helical" evidence="1">
    <location>
        <begin position="58"/>
        <end position="78"/>
    </location>
</feature>
<reference evidence="2 3" key="1">
    <citation type="submission" date="2019-04" db="EMBL/GenBank/DDBJ databases">
        <authorList>
            <person name="Liu Q."/>
            <person name="Xin Y.-H."/>
        </authorList>
    </citation>
    <scope>NUCLEOTIDE SEQUENCE [LARGE SCALE GENOMIC DNA]</scope>
    <source>
        <strain evidence="2 3">AM23</strain>
    </source>
</reference>
<comment type="caution">
    <text evidence="2">The sequence shown here is derived from an EMBL/GenBank/DDBJ whole genome shotgun (WGS) entry which is preliminary data.</text>
</comment>
<evidence type="ECO:0000256" key="1">
    <source>
        <dbReference type="SAM" id="Phobius"/>
    </source>
</evidence>
<dbReference type="Pfam" id="PF04240">
    <property type="entry name" value="Caroten_synth"/>
    <property type="match status" value="1"/>
</dbReference>
<feature type="transmembrane region" description="Helical" evidence="1">
    <location>
        <begin position="87"/>
        <end position="107"/>
    </location>
</feature>
<dbReference type="PANTHER" id="PTHR39419:SF1">
    <property type="entry name" value="SLL0814 PROTEIN"/>
    <property type="match status" value="1"/>
</dbReference>
<dbReference type="EMBL" id="SSWH01000006">
    <property type="protein sequence ID" value="THJ66453.1"/>
    <property type="molecule type" value="Genomic_DNA"/>
</dbReference>
<dbReference type="Proteomes" id="UP000305233">
    <property type="component" value="Unassembled WGS sequence"/>
</dbReference>
<feature type="transmembrane region" description="Helical" evidence="1">
    <location>
        <begin position="197"/>
        <end position="216"/>
    </location>
</feature>
<accession>A0A4S5E4V9</accession>
<keyword evidence="3" id="KW-1185">Reference proteome</keyword>